<gene>
    <name evidence="2" type="ORF">PXEA_LOCUS17375</name>
</gene>
<dbReference type="EMBL" id="CAAALY010064885">
    <property type="protein sequence ID" value="VEL23935.1"/>
    <property type="molecule type" value="Genomic_DNA"/>
</dbReference>
<keyword evidence="1" id="KW-1133">Transmembrane helix</keyword>
<dbReference type="Proteomes" id="UP000784294">
    <property type="component" value="Unassembled WGS sequence"/>
</dbReference>
<keyword evidence="1" id="KW-0472">Membrane</keyword>
<feature type="transmembrane region" description="Helical" evidence="1">
    <location>
        <begin position="416"/>
        <end position="437"/>
    </location>
</feature>
<comment type="caution">
    <text evidence="2">The sequence shown here is derived from an EMBL/GenBank/DDBJ whole genome shotgun (WGS) entry which is preliminary data.</text>
</comment>
<accession>A0A3S5AHE0</accession>
<name>A0A3S5AHE0_9PLAT</name>
<evidence type="ECO:0000313" key="3">
    <source>
        <dbReference type="Proteomes" id="UP000784294"/>
    </source>
</evidence>
<evidence type="ECO:0000256" key="1">
    <source>
        <dbReference type="SAM" id="Phobius"/>
    </source>
</evidence>
<keyword evidence="1" id="KW-0812">Transmembrane</keyword>
<proteinExistence type="predicted"/>
<sequence length="449" mass="49811">MLARKEFSENGVSATVNLSDLVSALLLSEEQTTALSGAAEDEKRLYQVVLGVHLALTNSTGQLVDIASRVRSNTLATHAWFYVDFLARAASTLLKRSPRLAGATALWGWEPDAAGSGMRQTEELSQLLVSEIYIAGMASFIKLCRQWLARWNLINPRQQPVGERNRDERFSDPLSQQPSEILDELFFGPLMERLALASEAAFATGRIFCCLVEDTGLSIHRLLLEERSRHQQQAASVSTSTVGHSSTAVSLSAAHLAETASLQLARAHVQTPVAPLHSAAARLIDRLIARAVQFTGAAASQRRICLLRVTVRLVYQAQRILSWTHRPSRTLPPLAKNDPQLVEVDGFFTDSSIELHHLEMPQNLAAILDQLQAASEAVHKLLNTRMTDAVGKITDVKRLVQVTDTIYRLERMRIRYLLSLRSAVLLLFSLIYLIPIVHSHNNFCFLQNA</sequence>
<dbReference type="AlphaFoldDB" id="A0A3S5AHE0"/>
<evidence type="ECO:0000313" key="2">
    <source>
        <dbReference type="EMBL" id="VEL23935.1"/>
    </source>
</evidence>
<reference evidence="2" key="1">
    <citation type="submission" date="2018-11" db="EMBL/GenBank/DDBJ databases">
        <authorList>
            <consortium name="Pathogen Informatics"/>
        </authorList>
    </citation>
    <scope>NUCLEOTIDE SEQUENCE</scope>
</reference>
<protein>
    <submittedName>
        <fullName evidence="2">Uncharacterized protein</fullName>
    </submittedName>
</protein>
<keyword evidence="3" id="KW-1185">Reference proteome</keyword>
<organism evidence="2 3">
    <name type="scientific">Protopolystoma xenopodis</name>
    <dbReference type="NCBI Taxonomy" id="117903"/>
    <lineage>
        <taxon>Eukaryota</taxon>
        <taxon>Metazoa</taxon>
        <taxon>Spiralia</taxon>
        <taxon>Lophotrochozoa</taxon>
        <taxon>Platyhelminthes</taxon>
        <taxon>Monogenea</taxon>
        <taxon>Polyopisthocotylea</taxon>
        <taxon>Polystomatidea</taxon>
        <taxon>Polystomatidae</taxon>
        <taxon>Protopolystoma</taxon>
    </lineage>
</organism>